<feature type="transmembrane region" description="Helical" evidence="6">
    <location>
        <begin position="123"/>
        <end position="139"/>
    </location>
</feature>
<dbReference type="GO" id="GO:0005886">
    <property type="term" value="C:plasma membrane"/>
    <property type="evidence" value="ECO:0007669"/>
    <property type="project" value="TreeGrafter"/>
</dbReference>
<dbReference type="PANTHER" id="PTHR23502">
    <property type="entry name" value="MAJOR FACILITATOR SUPERFAMILY"/>
    <property type="match status" value="1"/>
</dbReference>
<dbReference type="GeneID" id="62163221"/>
<evidence type="ECO:0000256" key="5">
    <source>
        <dbReference type="SAM" id="MobiDB-lite"/>
    </source>
</evidence>
<evidence type="ECO:0008006" key="9">
    <source>
        <dbReference type="Google" id="ProtNLM"/>
    </source>
</evidence>
<keyword evidence="3 6" id="KW-1133">Transmembrane helix</keyword>
<evidence type="ECO:0000313" key="7">
    <source>
        <dbReference type="EMBL" id="KAF9875164.1"/>
    </source>
</evidence>
<accession>A0A9P6I2Q3</accession>
<dbReference type="Proteomes" id="UP000781932">
    <property type="component" value="Unassembled WGS sequence"/>
</dbReference>
<sequence>MATHDYLDPDWPPGTVKLQRLSKHEAENKNVEIIFQPRPSDDPNDPLNWPKSQKVVNFFLASFYAMMVFAFISATSPTWGPLADELKFSIETLTNTYAIGSATLALGAPMLIPFALKYGSRPVYVLSSIFQFIISIWAAKTQTAGDWWGVNALQCWLGALAEVLIQITIADMFFVHQRGLMNSIYVWAANIGSNLAVVAAGFITSNQGWRWVWWWCAIFFGVQIIMFVFGFEETKFPSHVRGTPLRGDGVVPASGEAASIKNDRDDSDEGDEKSRNARNSTEDPMRSSSVPLMSNESTSEKDGEGNSSDLTSIHIDPNKRRKTYWQRLSLLRTSPGPWSQFLRHSWQPFLILGSIPGILFCSLTYAILLAWTTVMTTALSVYMLKDPYNFTASQIGLMNLAPFIGQTLGTLVVGPVSDYFALQLTKRNNGIYEPEMRFYVFVPFIPFQLAGAWWFGYALADGKSWVQVAMAFGICNFGSAPLQSIALTYLLDAYNEIIGDALTALTFTRNVLSTIFVFAMPAWIAAVGIPNVFNTIGAIGVLILSFSVFFIWRGKKLRAQTAKVYKYYAERQFEARPV</sequence>
<feature type="compositionally biased region" description="Polar residues" evidence="5">
    <location>
        <begin position="286"/>
        <end position="297"/>
    </location>
</feature>
<feature type="transmembrane region" description="Helical" evidence="6">
    <location>
        <begin position="394"/>
        <end position="417"/>
    </location>
</feature>
<keyword evidence="2 6" id="KW-0812">Transmembrane</keyword>
<dbReference type="InterPro" id="IPR036259">
    <property type="entry name" value="MFS_trans_sf"/>
</dbReference>
<protein>
    <recommendedName>
        <fullName evidence="9">MFS-type transporter</fullName>
    </recommendedName>
</protein>
<dbReference type="EMBL" id="JAATWM020000023">
    <property type="protein sequence ID" value="KAF9875164.1"/>
    <property type="molecule type" value="Genomic_DNA"/>
</dbReference>
<evidence type="ECO:0000256" key="4">
    <source>
        <dbReference type="ARBA" id="ARBA00023136"/>
    </source>
</evidence>
<dbReference type="Pfam" id="PF07690">
    <property type="entry name" value="MFS_1"/>
    <property type="match status" value="1"/>
</dbReference>
<comment type="subcellular location">
    <subcellularLocation>
        <location evidence="1">Membrane</location>
        <topology evidence="1">Multi-pass membrane protein</topology>
    </subcellularLocation>
</comment>
<evidence type="ECO:0000313" key="8">
    <source>
        <dbReference type="Proteomes" id="UP000781932"/>
    </source>
</evidence>
<name>A0A9P6I2Q3_9PEZI</name>
<reference evidence="7" key="2">
    <citation type="submission" date="2020-11" db="EMBL/GenBank/DDBJ databases">
        <title>Whole genome sequencing of Colletotrichum sp.</title>
        <authorList>
            <person name="Li H."/>
        </authorList>
    </citation>
    <scope>NUCLEOTIDE SEQUENCE</scope>
    <source>
        <strain evidence="7">CkLH20</strain>
    </source>
</reference>
<evidence type="ECO:0000256" key="6">
    <source>
        <dbReference type="SAM" id="Phobius"/>
    </source>
</evidence>
<dbReference type="PANTHER" id="PTHR23502:SF50">
    <property type="entry name" value="TRANSPORTER, PUTATIVE (AFU_ORTHOLOGUE AFUA_5G00430)-RELATED"/>
    <property type="match status" value="1"/>
</dbReference>
<dbReference type="OrthoDB" id="5215911at2759"/>
<feature type="transmembrane region" description="Helical" evidence="6">
    <location>
        <begin position="349"/>
        <end position="374"/>
    </location>
</feature>
<feature type="transmembrane region" description="Helical" evidence="6">
    <location>
        <begin position="55"/>
        <end position="76"/>
    </location>
</feature>
<proteinExistence type="predicted"/>
<feature type="region of interest" description="Disordered" evidence="5">
    <location>
        <begin position="247"/>
        <end position="314"/>
    </location>
</feature>
<feature type="transmembrane region" description="Helical" evidence="6">
    <location>
        <begin position="502"/>
        <end position="526"/>
    </location>
</feature>
<feature type="transmembrane region" description="Helical" evidence="6">
    <location>
        <begin position="465"/>
        <end position="490"/>
    </location>
</feature>
<feature type="transmembrane region" description="Helical" evidence="6">
    <location>
        <begin position="151"/>
        <end position="175"/>
    </location>
</feature>
<dbReference type="InterPro" id="IPR011701">
    <property type="entry name" value="MFS"/>
</dbReference>
<dbReference type="GO" id="GO:0022857">
    <property type="term" value="F:transmembrane transporter activity"/>
    <property type="evidence" value="ECO:0007669"/>
    <property type="project" value="InterPro"/>
</dbReference>
<feature type="transmembrane region" description="Helical" evidence="6">
    <location>
        <begin position="184"/>
        <end position="205"/>
    </location>
</feature>
<feature type="transmembrane region" description="Helical" evidence="6">
    <location>
        <begin position="96"/>
        <end position="116"/>
    </location>
</feature>
<dbReference type="Gene3D" id="1.20.1250.20">
    <property type="entry name" value="MFS general substrate transporter like domains"/>
    <property type="match status" value="1"/>
</dbReference>
<dbReference type="AlphaFoldDB" id="A0A9P6I2Q3"/>
<organism evidence="7 8">
    <name type="scientific">Colletotrichum karsti</name>
    <dbReference type="NCBI Taxonomy" id="1095194"/>
    <lineage>
        <taxon>Eukaryota</taxon>
        <taxon>Fungi</taxon>
        <taxon>Dikarya</taxon>
        <taxon>Ascomycota</taxon>
        <taxon>Pezizomycotina</taxon>
        <taxon>Sordariomycetes</taxon>
        <taxon>Hypocreomycetidae</taxon>
        <taxon>Glomerellales</taxon>
        <taxon>Glomerellaceae</taxon>
        <taxon>Colletotrichum</taxon>
        <taxon>Colletotrichum boninense species complex</taxon>
    </lineage>
</organism>
<keyword evidence="8" id="KW-1185">Reference proteome</keyword>
<feature type="compositionally biased region" description="Basic and acidic residues" evidence="5">
    <location>
        <begin position="272"/>
        <end position="285"/>
    </location>
</feature>
<feature type="transmembrane region" description="Helical" evidence="6">
    <location>
        <begin position="532"/>
        <end position="552"/>
    </location>
</feature>
<feature type="transmembrane region" description="Helical" evidence="6">
    <location>
        <begin position="211"/>
        <end position="231"/>
    </location>
</feature>
<keyword evidence="4 6" id="KW-0472">Membrane</keyword>
<reference evidence="7" key="1">
    <citation type="submission" date="2020-03" db="EMBL/GenBank/DDBJ databases">
        <authorList>
            <person name="He L."/>
        </authorList>
    </citation>
    <scope>NUCLEOTIDE SEQUENCE</scope>
    <source>
        <strain evidence="7">CkLH20</strain>
    </source>
</reference>
<comment type="caution">
    <text evidence="7">The sequence shown here is derived from an EMBL/GenBank/DDBJ whole genome shotgun (WGS) entry which is preliminary data.</text>
</comment>
<dbReference type="SUPFAM" id="SSF103473">
    <property type="entry name" value="MFS general substrate transporter"/>
    <property type="match status" value="1"/>
</dbReference>
<evidence type="ECO:0000256" key="2">
    <source>
        <dbReference type="ARBA" id="ARBA00022692"/>
    </source>
</evidence>
<gene>
    <name evidence="7" type="ORF">CkaCkLH20_07430</name>
</gene>
<feature type="transmembrane region" description="Helical" evidence="6">
    <location>
        <begin position="438"/>
        <end position="459"/>
    </location>
</feature>
<dbReference type="RefSeq" id="XP_038744625.1">
    <property type="nucleotide sequence ID" value="XM_038890147.1"/>
</dbReference>
<evidence type="ECO:0000256" key="1">
    <source>
        <dbReference type="ARBA" id="ARBA00004141"/>
    </source>
</evidence>
<evidence type="ECO:0000256" key="3">
    <source>
        <dbReference type="ARBA" id="ARBA00022989"/>
    </source>
</evidence>